<dbReference type="Proteomes" id="UP000260644">
    <property type="component" value="Unassembled WGS sequence"/>
</dbReference>
<keyword evidence="2" id="KW-1185">Reference proteome</keyword>
<reference evidence="1 2" key="1">
    <citation type="submission" date="2018-07" db="EMBL/GenBank/DDBJ databases">
        <title>Chitinophaga K2CV101002-2 sp. nov., isolated from a monsoon evergreen broad-leaved forest soil.</title>
        <authorList>
            <person name="Lv Y."/>
        </authorList>
    </citation>
    <scope>NUCLEOTIDE SEQUENCE [LARGE SCALE GENOMIC DNA]</scope>
    <source>
        <strain evidence="1 2">GDMCC 1.1288</strain>
    </source>
</reference>
<dbReference type="RefSeq" id="WP_116976164.1">
    <property type="nucleotide sequence ID" value="NZ_QPMM01000006.1"/>
</dbReference>
<proteinExistence type="predicted"/>
<protein>
    <submittedName>
        <fullName evidence="1">DUF4249 domain-containing protein</fullName>
    </submittedName>
</protein>
<sequence>MWKYFVYALALFFISCEKRIELSLPYEGDRIVVNSLIQPDSLIYLRVTKSTPSNVYNESGFPEIENPEIRLASNDINLPALTKQTINGQTWWVSSSPAELGKRYTATVNAVGLTTVTATDTLPLAPVAEQAGAMRNSNRIQFLLKDRPGVTDYYRIKIAALAPGETIPNWLQFRLDPTFNNNLVDFFTRGNYSSLVMNDERFDGKSVMFVLQTEKPITSGTQLTVEISSLTVTTYQYLNSLYAQLQNGTAVTGVPVRVSSNVINGYGILGGINIKKLTIKVD</sequence>
<evidence type="ECO:0000313" key="2">
    <source>
        <dbReference type="Proteomes" id="UP000260644"/>
    </source>
</evidence>
<name>A0A3E1YBB3_9BACT</name>
<dbReference type="InterPro" id="IPR025345">
    <property type="entry name" value="DUF4249"/>
</dbReference>
<evidence type="ECO:0000313" key="1">
    <source>
        <dbReference type="EMBL" id="RFS22771.1"/>
    </source>
</evidence>
<dbReference type="OrthoDB" id="1115009at2"/>
<organism evidence="1 2">
    <name type="scientific">Chitinophaga silvatica</name>
    <dbReference type="NCBI Taxonomy" id="2282649"/>
    <lineage>
        <taxon>Bacteria</taxon>
        <taxon>Pseudomonadati</taxon>
        <taxon>Bacteroidota</taxon>
        <taxon>Chitinophagia</taxon>
        <taxon>Chitinophagales</taxon>
        <taxon>Chitinophagaceae</taxon>
        <taxon>Chitinophaga</taxon>
    </lineage>
</organism>
<accession>A0A3E1YBB3</accession>
<dbReference type="PROSITE" id="PS51257">
    <property type="entry name" value="PROKAR_LIPOPROTEIN"/>
    <property type="match status" value="1"/>
</dbReference>
<dbReference type="AlphaFoldDB" id="A0A3E1YBB3"/>
<dbReference type="EMBL" id="QPMM01000006">
    <property type="protein sequence ID" value="RFS22771.1"/>
    <property type="molecule type" value="Genomic_DNA"/>
</dbReference>
<dbReference type="Pfam" id="PF14054">
    <property type="entry name" value="DUF4249"/>
    <property type="match status" value="1"/>
</dbReference>
<gene>
    <name evidence="1" type="ORF">DVR12_13345</name>
</gene>
<comment type="caution">
    <text evidence="1">The sequence shown here is derived from an EMBL/GenBank/DDBJ whole genome shotgun (WGS) entry which is preliminary data.</text>
</comment>